<dbReference type="PANTHER" id="PTHR39640">
    <property type="entry name" value="VNG6129C"/>
    <property type="match status" value="1"/>
</dbReference>
<dbReference type="InterPro" id="IPR008508">
    <property type="entry name" value="Bax1"/>
</dbReference>
<proteinExistence type="predicted"/>
<dbReference type="AlphaFoldDB" id="A0A517NKV2"/>
<evidence type="ECO:0008006" key="3">
    <source>
        <dbReference type="Google" id="ProtNLM"/>
    </source>
</evidence>
<dbReference type="Proteomes" id="UP000318538">
    <property type="component" value="Chromosome"/>
</dbReference>
<evidence type="ECO:0000313" key="2">
    <source>
        <dbReference type="Proteomes" id="UP000318538"/>
    </source>
</evidence>
<dbReference type="Pfam" id="PF05626">
    <property type="entry name" value="DUF790"/>
    <property type="match status" value="1"/>
</dbReference>
<keyword evidence="2" id="KW-1185">Reference proteome</keyword>
<dbReference type="KEGG" id="rlc:K227x_61840"/>
<organism evidence="1 2">
    <name type="scientific">Rubripirellula lacrimiformis</name>
    <dbReference type="NCBI Taxonomy" id="1930273"/>
    <lineage>
        <taxon>Bacteria</taxon>
        <taxon>Pseudomonadati</taxon>
        <taxon>Planctomycetota</taxon>
        <taxon>Planctomycetia</taxon>
        <taxon>Pirellulales</taxon>
        <taxon>Pirellulaceae</taxon>
        <taxon>Rubripirellula</taxon>
    </lineage>
</organism>
<dbReference type="EMBL" id="CP036525">
    <property type="protein sequence ID" value="QDT07756.1"/>
    <property type="molecule type" value="Genomic_DNA"/>
</dbReference>
<accession>A0A517NKV2</accession>
<dbReference type="OrthoDB" id="5292613at2"/>
<dbReference type="RefSeq" id="WP_145176158.1">
    <property type="nucleotide sequence ID" value="NZ_CP036525.1"/>
</dbReference>
<gene>
    <name evidence="1" type="ORF">K227x_61840</name>
</gene>
<protein>
    <recommendedName>
        <fullName evidence="3">DUF790 family protein</fullName>
    </recommendedName>
</protein>
<evidence type="ECO:0000313" key="1">
    <source>
        <dbReference type="EMBL" id="QDT07756.1"/>
    </source>
</evidence>
<dbReference type="PANTHER" id="PTHR39640:SF1">
    <property type="entry name" value="DUF790 FAMILY PROTEIN"/>
    <property type="match status" value="1"/>
</dbReference>
<name>A0A517NKV2_9BACT</name>
<sequence>MLRSEHSIVTYDFATMTVQPDRLRRRRDDAYVDTVNDCITAYREGIGRRRQDLHSDVGRRLQQIQGCPPRRIASFCKLLDDCSQYRSNPQAAVALRRRLFQAAAPLHPIVSHREGIFEHDLLAARQKVCAELGIDWNQIESNLFADVIELQTLESIDHSVNAASLLSQYNITQTQAALYRASSVRVEAFADFKSIIRHAKLARLMHRIDRIESPRRGYRFVFDGPGSALRSTSRYGIGFAKLMATLLRCSDWKLGAAIIGPQGRKFRLTVTPADRLGCPPNPEHEFDSQLESDVEAVWKKRPVAGWTLEHESELLHRGQTVLTPDFVLRHDDGRLIYLEVVGFWTPEYLAEKVNRLRIFIGDESDHRWLLLFPKSKVKSAETMSEQLQVPFAIFDKRSDPADWVTE</sequence>
<reference evidence="1 2" key="1">
    <citation type="submission" date="2019-02" db="EMBL/GenBank/DDBJ databases">
        <title>Deep-cultivation of Planctomycetes and their phenomic and genomic characterization uncovers novel biology.</title>
        <authorList>
            <person name="Wiegand S."/>
            <person name="Jogler M."/>
            <person name="Boedeker C."/>
            <person name="Pinto D."/>
            <person name="Vollmers J."/>
            <person name="Rivas-Marin E."/>
            <person name="Kohn T."/>
            <person name="Peeters S.H."/>
            <person name="Heuer A."/>
            <person name="Rast P."/>
            <person name="Oberbeckmann S."/>
            <person name="Bunk B."/>
            <person name="Jeske O."/>
            <person name="Meyerdierks A."/>
            <person name="Storesund J.E."/>
            <person name="Kallscheuer N."/>
            <person name="Luecker S."/>
            <person name="Lage O.M."/>
            <person name="Pohl T."/>
            <person name="Merkel B.J."/>
            <person name="Hornburger P."/>
            <person name="Mueller R.-W."/>
            <person name="Bruemmer F."/>
            <person name="Labrenz M."/>
            <person name="Spormann A.M."/>
            <person name="Op den Camp H."/>
            <person name="Overmann J."/>
            <person name="Amann R."/>
            <person name="Jetten M.S.M."/>
            <person name="Mascher T."/>
            <person name="Medema M.H."/>
            <person name="Devos D.P."/>
            <person name="Kaster A.-K."/>
            <person name="Ovreas L."/>
            <person name="Rohde M."/>
            <person name="Galperin M.Y."/>
            <person name="Jogler C."/>
        </authorList>
    </citation>
    <scope>NUCLEOTIDE SEQUENCE [LARGE SCALE GENOMIC DNA]</scope>
    <source>
        <strain evidence="1 2">K22_7</strain>
    </source>
</reference>